<evidence type="ECO:0000256" key="1">
    <source>
        <dbReference type="SAM" id="Phobius"/>
    </source>
</evidence>
<accession>A0A0C3CSE3</accession>
<dbReference type="HOGENOM" id="CLU_2591193_0_0_1"/>
<reference evidence="3" key="2">
    <citation type="submission" date="2015-01" db="EMBL/GenBank/DDBJ databases">
        <title>Evolutionary Origins and Diversification of the Mycorrhizal Mutualists.</title>
        <authorList>
            <consortium name="DOE Joint Genome Institute"/>
            <consortium name="Mycorrhizal Genomics Consortium"/>
            <person name="Kohler A."/>
            <person name="Kuo A."/>
            <person name="Nagy L.G."/>
            <person name="Floudas D."/>
            <person name="Copeland A."/>
            <person name="Barry K.W."/>
            <person name="Cichocki N."/>
            <person name="Veneault-Fourrey C."/>
            <person name="LaButti K."/>
            <person name="Lindquist E.A."/>
            <person name="Lipzen A."/>
            <person name="Lundell T."/>
            <person name="Morin E."/>
            <person name="Murat C."/>
            <person name="Riley R."/>
            <person name="Ohm R."/>
            <person name="Sun H."/>
            <person name="Tunlid A."/>
            <person name="Henrissat B."/>
            <person name="Grigoriev I.V."/>
            <person name="Hibbett D.S."/>
            <person name="Martin F."/>
        </authorList>
    </citation>
    <scope>NUCLEOTIDE SEQUENCE [LARGE SCALE GENOMIC DNA]</scope>
    <source>
        <strain evidence="3">Foug A</strain>
    </source>
</reference>
<gene>
    <name evidence="2" type="ORF">SCLCIDRAFT_635321</name>
</gene>
<feature type="transmembrane region" description="Helical" evidence="1">
    <location>
        <begin position="16"/>
        <end position="37"/>
    </location>
</feature>
<feature type="transmembrane region" description="Helical" evidence="1">
    <location>
        <begin position="57"/>
        <end position="79"/>
    </location>
</feature>
<organism evidence="2 3">
    <name type="scientific">Scleroderma citrinum Foug A</name>
    <dbReference type="NCBI Taxonomy" id="1036808"/>
    <lineage>
        <taxon>Eukaryota</taxon>
        <taxon>Fungi</taxon>
        <taxon>Dikarya</taxon>
        <taxon>Basidiomycota</taxon>
        <taxon>Agaricomycotina</taxon>
        <taxon>Agaricomycetes</taxon>
        <taxon>Agaricomycetidae</taxon>
        <taxon>Boletales</taxon>
        <taxon>Sclerodermatineae</taxon>
        <taxon>Sclerodermataceae</taxon>
        <taxon>Scleroderma</taxon>
    </lineage>
</organism>
<keyword evidence="1" id="KW-0472">Membrane</keyword>
<dbReference type="Proteomes" id="UP000053989">
    <property type="component" value="Unassembled WGS sequence"/>
</dbReference>
<reference evidence="2 3" key="1">
    <citation type="submission" date="2014-04" db="EMBL/GenBank/DDBJ databases">
        <authorList>
            <consortium name="DOE Joint Genome Institute"/>
            <person name="Kuo A."/>
            <person name="Kohler A."/>
            <person name="Nagy L.G."/>
            <person name="Floudas D."/>
            <person name="Copeland A."/>
            <person name="Barry K.W."/>
            <person name="Cichocki N."/>
            <person name="Veneault-Fourrey C."/>
            <person name="LaButti K."/>
            <person name="Lindquist E.A."/>
            <person name="Lipzen A."/>
            <person name="Lundell T."/>
            <person name="Morin E."/>
            <person name="Murat C."/>
            <person name="Sun H."/>
            <person name="Tunlid A."/>
            <person name="Henrissat B."/>
            <person name="Grigoriev I.V."/>
            <person name="Hibbett D.S."/>
            <person name="Martin F."/>
            <person name="Nordberg H.P."/>
            <person name="Cantor M.N."/>
            <person name="Hua S.X."/>
        </authorList>
    </citation>
    <scope>NUCLEOTIDE SEQUENCE [LARGE SCALE GENOMIC DNA]</scope>
    <source>
        <strain evidence="2 3">Foug A</strain>
    </source>
</reference>
<dbReference type="EMBL" id="KN822254">
    <property type="protein sequence ID" value="KIM51505.1"/>
    <property type="molecule type" value="Genomic_DNA"/>
</dbReference>
<sequence>MDLLYCGTRRGCEKEYWAIGLSATYTPIFFFPLYILFLPSPILQPLHILHAYLKLWLFLRPTFITLRLCGITVFPNLFFV</sequence>
<evidence type="ECO:0000313" key="3">
    <source>
        <dbReference type="Proteomes" id="UP000053989"/>
    </source>
</evidence>
<proteinExistence type="predicted"/>
<keyword evidence="1" id="KW-1133">Transmembrane helix</keyword>
<dbReference type="InParanoid" id="A0A0C3CSE3"/>
<keyword evidence="1" id="KW-0812">Transmembrane</keyword>
<keyword evidence="3" id="KW-1185">Reference proteome</keyword>
<evidence type="ECO:0000313" key="2">
    <source>
        <dbReference type="EMBL" id="KIM51505.1"/>
    </source>
</evidence>
<name>A0A0C3CSE3_9AGAM</name>
<dbReference type="AlphaFoldDB" id="A0A0C3CSE3"/>
<protein>
    <submittedName>
        <fullName evidence="2">Uncharacterized protein</fullName>
    </submittedName>
</protein>